<keyword evidence="2" id="KW-0175">Coiled coil</keyword>
<dbReference type="Pfam" id="PF03861">
    <property type="entry name" value="ANTAR"/>
    <property type="match status" value="1"/>
</dbReference>
<protein>
    <submittedName>
        <fullName evidence="5">Response regulator NasT</fullName>
    </submittedName>
</protein>
<evidence type="ECO:0000313" key="8">
    <source>
        <dbReference type="Proteomes" id="UP000182798"/>
    </source>
</evidence>
<dbReference type="PANTHER" id="PTHR43367:SF1">
    <property type="entry name" value="TWO-COMPONENT RESPONSE REGULATOR-LIKE APRR6-RELATED"/>
    <property type="match status" value="1"/>
</dbReference>
<dbReference type="PANTHER" id="PTHR43367">
    <property type="match status" value="1"/>
</dbReference>
<reference evidence="8" key="1">
    <citation type="submission" date="2016-09" db="EMBL/GenBank/DDBJ databases">
        <title>Genome Sequence of Bathymodiolus thermophilus sulfur-oxidizing gill endosymbiont.</title>
        <authorList>
            <person name="Ponnudurai R."/>
            <person name="Kleiner M."/>
            <person name="Sayavedra L."/>
            <person name="Thuermer A."/>
            <person name="Felbeck H."/>
            <person name="Schlueter R."/>
            <person name="Schweder T."/>
            <person name="Markert S."/>
        </authorList>
    </citation>
    <scope>NUCLEOTIDE SEQUENCE [LARGE SCALE GENOMIC DNA]</scope>
    <source>
        <strain evidence="8">BAT/CrabSpa'14</strain>
    </source>
</reference>
<dbReference type="PROSITE" id="PS50921">
    <property type="entry name" value="ANTAR"/>
    <property type="match status" value="1"/>
</dbReference>
<reference evidence="7" key="2">
    <citation type="journal article" date="2017" name="Stand. Genomic Sci.">
        <title>Genome sequence of the sulfur-oxidizing Bathymodiolus thermophilus gill endosymbiont.</title>
        <authorList>
            <person name="Ponnudurai R."/>
            <person name="Sayavedra L."/>
            <person name="Kleiner M."/>
            <person name="Heiden S.E."/>
            <person name="Thurmer A."/>
            <person name="Felbeck H."/>
            <person name="Schluter R."/>
            <person name="Sievert S.M."/>
            <person name="Daniel R."/>
            <person name="Schweder T."/>
            <person name="Markert S."/>
        </authorList>
    </citation>
    <scope>NUCLEOTIDE SEQUENCE</scope>
    <source>
        <strain evidence="7">BAT/CrabSpa'14</strain>
    </source>
</reference>
<dbReference type="Gene3D" id="1.10.10.10">
    <property type="entry name" value="Winged helix-like DNA-binding domain superfamily/Winged helix DNA-binding domain"/>
    <property type="match status" value="1"/>
</dbReference>
<dbReference type="SMART" id="SM00448">
    <property type="entry name" value="REC"/>
    <property type="match status" value="1"/>
</dbReference>
<dbReference type="PROSITE" id="PS50110">
    <property type="entry name" value="RESPONSE_REGULATORY"/>
    <property type="match status" value="1"/>
</dbReference>
<dbReference type="EMBL" id="CP024634">
    <property type="protein sequence ID" value="AYQ56171.1"/>
    <property type="molecule type" value="Genomic_DNA"/>
</dbReference>
<dbReference type="GO" id="GO:0003723">
    <property type="term" value="F:RNA binding"/>
    <property type="evidence" value="ECO:0007669"/>
    <property type="project" value="InterPro"/>
</dbReference>
<dbReference type="KEGG" id="bthg:MS2017_0427"/>
<dbReference type="EMBL" id="MIQH01000862">
    <property type="protein sequence ID" value="OIR24082.1"/>
    <property type="molecule type" value="Genomic_DNA"/>
</dbReference>
<organism evidence="7 8">
    <name type="scientific">Bathymodiolus thermophilus thioautotrophic gill symbiont</name>
    <dbReference type="NCBI Taxonomy" id="2360"/>
    <lineage>
        <taxon>Bacteria</taxon>
        <taxon>Pseudomonadati</taxon>
        <taxon>Pseudomonadota</taxon>
        <taxon>Gammaproteobacteria</taxon>
        <taxon>sulfur-oxidizing symbionts</taxon>
    </lineage>
</organism>
<dbReference type="EMBL" id="CAESAQ020000076">
    <property type="protein sequence ID" value="CAB5502388.1"/>
    <property type="molecule type" value="Genomic_DNA"/>
</dbReference>
<dbReference type="Proteomes" id="UP000182798">
    <property type="component" value="Unassembled WGS sequence"/>
</dbReference>
<dbReference type="SUPFAM" id="SSF52172">
    <property type="entry name" value="CheY-like"/>
    <property type="match status" value="1"/>
</dbReference>
<reference evidence="6 10" key="4">
    <citation type="submission" date="2020-05" db="EMBL/GenBank/DDBJ databases">
        <authorList>
            <person name="Petersen J."/>
            <person name="Sayavedra L."/>
        </authorList>
    </citation>
    <scope>NUCLEOTIDE SEQUENCE [LARGE SCALE GENOMIC DNA]</scope>
    <source>
        <strain evidence="6">B thermophilus SOXS</strain>
    </source>
</reference>
<evidence type="ECO:0000313" key="10">
    <source>
        <dbReference type="Proteomes" id="UP000643672"/>
    </source>
</evidence>
<dbReference type="PIRSF" id="PIRSF036382">
    <property type="entry name" value="RR_antiterm"/>
    <property type="match status" value="1"/>
</dbReference>
<dbReference type="Proteomes" id="UP000643672">
    <property type="component" value="Unassembled WGS sequence"/>
</dbReference>
<feature type="domain" description="ANTAR" evidence="4">
    <location>
        <begin position="141"/>
        <end position="202"/>
    </location>
</feature>
<proteinExistence type="predicted"/>
<evidence type="ECO:0000259" key="3">
    <source>
        <dbReference type="PROSITE" id="PS50110"/>
    </source>
</evidence>
<reference evidence="5 9" key="3">
    <citation type="submission" date="2017-11" db="EMBL/GenBank/DDBJ databases">
        <title>Genome sequence of the bacterial symbiont EPR9N from a vent mussel Bathymodiolus thermophilus.</title>
        <authorList>
            <person name="Won Y.-J."/>
        </authorList>
    </citation>
    <scope>NUCLEOTIDE SEQUENCE [LARGE SCALE GENOMIC DNA]</scope>
    <source>
        <strain evidence="5 9">EPR9N</strain>
    </source>
</reference>
<dbReference type="InterPro" id="IPR008327">
    <property type="entry name" value="Sig_transdc_resp-reg_antiterm"/>
</dbReference>
<dbReference type="Proteomes" id="UP000278334">
    <property type="component" value="Chromosome"/>
</dbReference>
<dbReference type="InterPro" id="IPR011006">
    <property type="entry name" value="CheY-like_superfamily"/>
</dbReference>
<evidence type="ECO:0000313" key="5">
    <source>
        <dbReference type="EMBL" id="AYQ56171.1"/>
    </source>
</evidence>
<evidence type="ECO:0000313" key="6">
    <source>
        <dbReference type="EMBL" id="CAB5502388.1"/>
    </source>
</evidence>
<feature type="coiled-coil region" evidence="2">
    <location>
        <begin position="138"/>
        <end position="165"/>
    </location>
</feature>
<dbReference type="InterPro" id="IPR005561">
    <property type="entry name" value="ANTAR"/>
</dbReference>
<evidence type="ECO:0000256" key="1">
    <source>
        <dbReference type="PROSITE-ProRule" id="PRU00169"/>
    </source>
</evidence>
<evidence type="ECO:0000313" key="7">
    <source>
        <dbReference type="EMBL" id="OIR24082.1"/>
    </source>
</evidence>
<gene>
    <name evidence="7" type="ORF">BGC33_09305</name>
    <name evidence="5" type="ORF">MS2017_0427</name>
    <name evidence="6" type="ORF">THERMOS_1591</name>
</gene>
<sequence>MQGFFSLKKRYNSPSMNIALKIILVDENTGRSAMLRRALQDKGHEVICRMDSSANLQNSNEMTHADVVIVNADIPDEEVFANLTDINKTKPKPIVMFTEESNSEMTSSAIKSGVNAYIVDGLEENRVQPIIDVAMARFREFQALKDELDATRNQLSERKAVEKAKGLLMQRKNISEDEAYQSLRKMAMDKNKRIVDVAESVINAFELLG</sequence>
<dbReference type="InterPro" id="IPR001789">
    <property type="entry name" value="Sig_transdc_resp-reg_receiver"/>
</dbReference>
<name>A0A1J5TTA2_9GAMM</name>
<dbReference type="InterPro" id="IPR036388">
    <property type="entry name" value="WH-like_DNA-bd_sf"/>
</dbReference>
<feature type="domain" description="Response regulatory" evidence="3">
    <location>
        <begin position="21"/>
        <end position="135"/>
    </location>
</feature>
<evidence type="ECO:0000256" key="2">
    <source>
        <dbReference type="SAM" id="Coils"/>
    </source>
</evidence>
<keyword evidence="10" id="KW-1185">Reference proteome</keyword>
<dbReference type="Gene3D" id="3.40.50.2300">
    <property type="match status" value="1"/>
</dbReference>
<accession>A0A1J5TTA2</accession>
<evidence type="ECO:0000313" key="9">
    <source>
        <dbReference type="Proteomes" id="UP000278334"/>
    </source>
</evidence>
<dbReference type="SMART" id="SM01012">
    <property type="entry name" value="ANTAR"/>
    <property type="match status" value="1"/>
</dbReference>
<comment type="caution">
    <text evidence="1">Lacks conserved residue(s) required for the propagation of feature annotation.</text>
</comment>
<dbReference type="Pfam" id="PF00072">
    <property type="entry name" value="Response_reg"/>
    <property type="match status" value="1"/>
</dbReference>
<dbReference type="AlphaFoldDB" id="A0A1J5TTA2"/>
<evidence type="ECO:0000259" key="4">
    <source>
        <dbReference type="PROSITE" id="PS50921"/>
    </source>
</evidence>
<dbReference type="GO" id="GO:0000160">
    <property type="term" value="P:phosphorelay signal transduction system"/>
    <property type="evidence" value="ECO:0007669"/>
    <property type="project" value="InterPro"/>
</dbReference>